<feature type="domain" description="AbiTii" evidence="1">
    <location>
        <begin position="2"/>
        <end position="194"/>
    </location>
</feature>
<dbReference type="KEGG" id="ctes:O987_14030"/>
<evidence type="ECO:0000313" key="3">
    <source>
        <dbReference type="Proteomes" id="UP000028782"/>
    </source>
</evidence>
<dbReference type="Pfam" id="PF18864">
    <property type="entry name" value="AbiTii"/>
    <property type="match status" value="1"/>
</dbReference>
<proteinExistence type="predicted"/>
<dbReference type="AlphaFoldDB" id="A0A076PUB8"/>
<dbReference type="EMBL" id="CP006704">
    <property type="protein sequence ID" value="AIJ46922.1"/>
    <property type="molecule type" value="Genomic_DNA"/>
</dbReference>
<evidence type="ECO:0000259" key="1">
    <source>
        <dbReference type="Pfam" id="PF18864"/>
    </source>
</evidence>
<organism evidence="2 3">
    <name type="scientific">Comamonas testosteroni TK102</name>
    <dbReference type="NCBI Taxonomy" id="1392005"/>
    <lineage>
        <taxon>Bacteria</taxon>
        <taxon>Pseudomonadati</taxon>
        <taxon>Pseudomonadota</taxon>
        <taxon>Betaproteobacteria</taxon>
        <taxon>Burkholderiales</taxon>
        <taxon>Comamonadaceae</taxon>
        <taxon>Comamonas</taxon>
    </lineage>
</organism>
<evidence type="ECO:0000313" key="2">
    <source>
        <dbReference type="EMBL" id="AIJ46922.1"/>
    </source>
</evidence>
<sequence>MSLLRQIQDAAIDSSIDLPTLLRKCKVLAARLGNDDFKRWIDSELSGYDNTDDLPEYRIFGVNSKGHFSGPFGSGLRNAHIPLSCFPEDFREILGHSYFTQPIAAMASLVADGKSGTLQEPWNPDLVAHFGQRIYENMVCMQAWKVIPTSALVAALDTVRTRILNFALEIEAQNPAAGEAMANEKPVPQETVQHIFNTYITGDVQNLASGSTNFTQHAKQQKNVDHELFAKLLDAIAAANLAKPLEVELGGAVEELRATNGTTAFKEKYHRFMGIVADHMQVLGPVVAPFLAPLAVLAT</sequence>
<dbReference type="Proteomes" id="UP000028782">
    <property type="component" value="Chromosome"/>
</dbReference>
<dbReference type="HOGENOM" id="CLU_070824_0_0_4"/>
<protein>
    <recommendedName>
        <fullName evidence="1">AbiTii domain-containing protein</fullName>
    </recommendedName>
</protein>
<reference evidence="2 3" key="1">
    <citation type="journal article" date="2014" name="Genome Announc.">
        <title>Complete Genome Sequence of Polychlorinated Biphenyl Degrader Comamonas testosteroni TK102 (NBRC 109938).</title>
        <authorList>
            <person name="Fukuda K."/>
            <person name="Hosoyama A."/>
            <person name="Tsuchikane K."/>
            <person name="Ohji S."/>
            <person name="Yamazoe A."/>
            <person name="Fujita N."/>
            <person name="Shintani M."/>
            <person name="Kimbara K."/>
        </authorList>
    </citation>
    <scope>NUCLEOTIDE SEQUENCE [LARGE SCALE GENOMIC DNA]</scope>
    <source>
        <strain evidence="2">TK102</strain>
    </source>
</reference>
<dbReference type="RefSeq" id="WP_043372866.1">
    <property type="nucleotide sequence ID" value="NZ_CP006704.1"/>
</dbReference>
<gene>
    <name evidence="2" type="ORF">O987_14030</name>
</gene>
<dbReference type="InterPro" id="IPR041304">
    <property type="entry name" value="AbiTii"/>
</dbReference>
<name>A0A076PUB8_COMTE</name>
<accession>A0A076PUB8</accession>